<evidence type="ECO:0000313" key="3">
    <source>
        <dbReference type="Proteomes" id="UP000639338"/>
    </source>
</evidence>
<name>A0A834XR92_APHGI</name>
<reference evidence="2 3" key="1">
    <citation type="submission" date="2020-08" db="EMBL/GenBank/DDBJ databases">
        <title>Aphidius gifuensis genome sequencing and assembly.</title>
        <authorList>
            <person name="Du Z."/>
        </authorList>
    </citation>
    <scope>NUCLEOTIDE SEQUENCE [LARGE SCALE GENOMIC DNA]</scope>
    <source>
        <strain evidence="2">YNYX2018</strain>
        <tissue evidence="2">Adults</tissue>
    </source>
</reference>
<dbReference type="EMBL" id="JACMRX010000005">
    <property type="protein sequence ID" value="KAF7989799.1"/>
    <property type="molecule type" value="Genomic_DNA"/>
</dbReference>
<evidence type="ECO:0000256" key="1">
    <source>
        <dbReference type="SAM" id="Coils"/>
    </source>
</evidence>
<evidence type="ECO:0008006" key="4">
    <source>
        <dbReference type="Google" id="ProtNLM"/>
    </source>
</evidence>
<evidence type="ECO:0000313" key="2">
    <source>
        <dbReference type="EMBL" id="KAF7989799.1"/>
    </source>
</evidence>
<dbReference type="CDD" id="cd22100">
    <property type="entry name" value="F-box_FBXO28"/>
    <property type="match status" value="1"/>
</dbReference>
<sequence length="354" mass="41478">MRQLLLIELTDVVLEHILGFLSYDEIAKNRIICKQFDRTCQKLLNRGFSLMEKYHAQCYRSVKGQLPRRESERRNHRLSRHSDILSALETRISMMSMTFIKYVNMRICCFIPGKVIDEAFRVLRMLMETRNAPRAHEVLQELRDISSMAMEHFDEKILPELKSNLSTISTSYELPGRSNSILSHHNPSTSSTSHTFNQINSLTPDKLNQTINKAYNRAKKNKIMCFNTNNRVMKIRLRLKRQSIQMRLQSKKLQEQSKKIHEQELQLTEMRRTLTEWEQKMGDMTAEYLRAREDTQQNGIIKPIDNNNAVTTKQLQAKKRKLIVERKSSTHAADDKFKKFMSDLLKPSDSVSTV</sequence>
<gene>
    <name evidence="2" type="ORF">HCN44_008473</name>
</gene>
<dbReference type="AlphaFoldDB" id="A0A834XR92"/>
<comment type="caution">
    <text evidence="2">The sequence shown here is derived from an EMBL/GenBank/DDBJ whole genome shotgun (WGS) entry which is preliminary data.</text>
</comment>
<accession>A0A834XR92</accession>
<organism evidence="2 3">
    <name type="scientific">Aphidius gifuensis</name>
    <name type="common">Parasitoid wasp</name>
    <dbReference type="NCBI Taxonomy" id="684658"/>
    <lineage>
        <taxon>Eukaryota</taxon>
        <taxon>Metazoa</taxon>
        <taxon>Ecdysozoa</taxon>
        <taxon>Arthropoda</taxon>
        <taxon>Hexapoda</taxon>
        <taxon>Insecta</taxon>
        <taxon>Pterygota</taxon>
        <taxon>Neoptera</taxon>
        <taxon>Endopterygota</taxon>
        <taxon>Hymenoptera</taxon>
        <taxon>Apocrita</taxon>
        <taxon>Ichneumonoidea</taxon>
        <taxon>Braconidae</taxon>
        <taxon>Aphidiinae</taxon>
        <taxon>Aphidius</taxon>
    </lineage>
</organism>
<dbReference type="PANTHER" id="PTHR13252:SF9">
    <property type="entry name" value="F-BOX ONLY PROTEIN 28"/>
    <property type="match status" value="1"/>
</dbReference>
<dbReference type="InterPro" id="IPR039719">
    <property type="entry name" value="FBXO28"/>
</dbReference>
<dbReference type="OrthoDB" id="5860767at2759"/>
<proteinExistence type="predicted"/>
<dbReference type="Proteomes" id="UP000639338">
    <property type="component" value="Unassembled WGS sequence"/>
</dbReference>
<dbReference type="PANTHER" id="PTHR13252">
    <property type="entry name" value="F-BOX ONLY PROTEIN 28"/>
    <property type="match status" value="1"/>
</dbReference>
<feature type="coiled-coil region" evidence="1">
    <location>
        <begin position="253"/>
        <end position="294"/>
    </location>
</feature>
<dbReference type="GO" id="GO:0000209">
    <property type="term" value="P:protein polyubiquitination"/>
    <property type="evidence" value="ECO:0007669"/>
    <property type="project" value="TreeGrafter"/>
</dbReference>
<keyword evidence="1" id="KW-0175">Coiled coil</keyword>
<protein>
    <recommendedName>
        <fullName evidence="4">F-box only protein 28</fullName>
    </recommendedName>
</protein>
<keyword evidence="3" id="KW-1185">Reference proteome</keyword>